<feature type="transmembrane region" description="Helical" evidence="12">
    <location>
        <begin position="44"/>
        <end position="67"/>
    </location>
</feature>
<name>A0A6L2PL65_COPFO</name>
<dbReference type="PROSITE" id="PS50939">
    <property type="entry name" value="CYTOCHROME_B561"/>
    <property type="match status" value="1"/>
</dbReference>
<dbReference type="Pfam" id="PF03188">
    <property type="entry name" value="Cytochrom_B561"/>
    <property type="match status" value="1"/>
</dbReference>
<evidence type="ECO:0000256" key="12">
    <source>
        <dbReference type="SAM" id="Phobius"/>
    </source>
</evidence>
<reference evidence="15" key="1">
    <citation type="submission" date="2020-01" db="EMBL/GenBank/DDBJ databases">
        <title>Draft genome sequence of the Termite Coptotermes fromosanus.</title>
        <authorList>
            <person name="Itakura S."/>
            <person name="Yosikawa Y."/>
            <person name="Umezawa K."/>
        </authorList>
    </citation>
    <scope>NUCLEOTIDE SEQUENCE [LARGE SCALE GENOMIC DNA]</scope>
</reference>
<dbReference type="CDD" id="cd08761">
    <property type="entry name" value="Cyt_b561_CYB561D2_like"/>
    <property type="match status" value="1"/>
</dbReference>
<evidence type="ECO:0000256" key="8">
    <source>
        <dbReference type="ARBA" id="ARBA00022989"/>
    </source>
</evidence>
<dbReference type="FunCoup" id="A0A6L2PL65">
    <property type="interactions" value="1"/>
</dbReference>
<evidence type="ECO:0000256" key="5">
    <source>
        <dbReference type="ARBA" id="ARBA00022692"/>
    </source>
</evidence>
<proteinExistence type="predicted"/>
<evidence type="ECO:0000256" key="9">
    <source>
        <dbReference type="ARBA" id="ARBA00023004"/>
    </source>
</evidence>
<dbReference type="OrthoDB" id="432881at2759"/>
<evidence type="ECO:0000256" key="1">
    <source>
        <dbReference type="ARBA" id="ARBA00001970"/>
    </source>
</evidence>
<comment type="subcellular location">
    <subcellularLocation>
        <location evidence="2">Membrane</location>
        <topology evidence="2">Multi-pass membrane protein</topology>
    </subcellularLocation>
</comment>
<feature type="transmembrane region" description="Helical" evidence="12">
    <location>
        <begin position="144"/>
        <end position="163"/>
    </location>
</feature>
<evidence type="ECO:0000256" key="11">
    <source>
        <dbReference type="ARBA" id="ARBA00024225"/>
    </source>
</evidence>
<evidence type="ECO:0000256" key="4">
    <source>
        <dbReference type="ARBA" id="ARBA00022617"/>
    </source>
</evidence>
<dbReference type="GO" id="GO:0140571">
    <property type="term" value="F:transmembrane ascorbate ferrireductase activity"/>
    <property type="evidence" value="ECO:0007669"/>
    <property type="project" value="UniProtKB-EC"/>
</dbReference>
<dbReference type="EC" id="7.2.1.3" evidence="11"/>
<dbReference type="GO" id="GO:0046872">
    <property type="term" value="F:metal ion binding"/>
    <property type="evidence" value="ECO:0007669"/>
    <property type="project" value="UniProtKB-KW"/>
</dbReference>
<keyword evidence="8 12" id="KW-1133">Transmembrane helix</keyword>
<keyword evidence="6" id="KW-0479">Metal-binding</keyword>
<dbReference type="InParanoid" id="A0A6L2PL65"/>
<evidence type="ECO:0000256" key="10">
    <source>
        <dbReference type="ARBA" id="ARBA00023136"/>
    </source>
</evidence>
<keyword evidence="7" id="KW-0249">Electron transport</keyword>
<keyword evidence="9" id="KW-0408">Iron</keyword>
<evidence type="ECO:0000256" key="6">
    <source>
        <dbReference type="ARBA" id="ARBA00022723"/>
    </source>
</evidence>
<gene>
    <name evidence="14" type="ORF">Cfor_09973</name>
</gene>
<dbReference type="InterPro" id="IPR006593">
    <property type="entry name" value="Cyt_b561/ferric_Rdtase_TM"/>
</dbReference>
<keyword evidence="4" id="KW-0349">Heme</keyword>
<feature type="transmembrane region" description="Helical" evidence="12">
    <location>
        <begin position="215"/>
        <end position="237"/>
    </location>
</feature>
<comment type="caution">
    <text evidence="14">The sequence shown here is derived from an EMBL/GenBank/DDBJ whole genome shotgun (WGS) entry which is preliminary data.</text>
</comment>
<evidence type="ECO:0000256" key="2">
    <source>
        <dbReference type="ARBA" id="ARBA00004141"/>
    </source>
</evidence>
<feature type="domain" description="Cytochrome b561" evidence="13">
    <location>
        <begin position="64"/>
        <end position="276"/>
    </location>
</feature>
<dbReference type="AlphaFoldDB" id="A0A6L2PL65"/>
<evidence type="ECO:0000256" key="3">
    <source>
        <dbReference type="ARBA" id="ARBA00022448"/>
    </source>
</evidence>
<feature type="transmembrane region" description="Helical" evidence="12">
    <location>
        <begin position="183"/>
        <end position="203"/>
    </location>
</feature>
<accession>A0A6L2PL65</accession>
<dbReference type="EMBL" id="BLKM01008356">
    <property type="protein sequence ID" value="GFG33309.1"/>
    <property type="molecule type" value="Genomic_DNA"/>
</dbReference>
<evidence type="ECO:0000313" key="14">
    <source>
        <dbReference type="EMBL" id="GFG33309.1"/>
    </source>
</evidence>
<protein>
    <recommendedName>
        <fullName evidence="11">ascorbate ferrireductase (transmembrane)</fullName>
        <ecNumber evidence="11">7.2.1.3</ecNumber>
    </recommendedName>
</protein>
<comment type="cofactor">
    <cofactor evidence="1">
        <name>heme b</name>
        <dbReference type="ChEBI" id="CHEBI:60344"/>
    </cofactor>
</comment>
<dbReference type="GO" id="GO:0016020">
    <property type="term" value="C:membrane"/>
    <property type="evidence" value="ECO:0007669"/>
    <property type="project" value="UniProtKB-SubCell"/>
</dbReference>
<dbReference type="PANTHER" id="PTHR15422">
    <property type="entry name" value="OS05G0565100 PROTEIN"/>
    <property type="match status" value="1"/>
</dbReference>
<keyword evidence="10 12" id="KW-0472">Membrane</keyword>
<dbReference type="GO" id="GO:0140575">
    <property type="term" value="F:transmembrane monodehydroascorbate reductase activity"/>
    <property type="evidence" value="ECO:0007669"/>
    <property type="project" value="InterPro"/>
</dbReference>
<evidence type="ECO:0000313" key="15">
    <source>
        <dbReference type="Proteomes" id="UP000502823"/>
    </source>
</evidence>
<dbReference type="Gene3D" id="1.20.120.1770">
    <property type="match status" value="1"/>
</dbReference>
<evidence type="ECO:0000259" key="13">
    <source>
        <dbReference type="PROSITE" id="PS50939"/>
    </source>
</evidence>
<keyword evidence="15" id="KW-1185">Reference proteome</keyword>
<keyword evidence="3" id="KW-0813">Transport</keyword>
<dbReference type="Proteomes" id="UP000502823">
    <property type="component" value="Unassembled WGS sequence"/>
</dbReference>
<organism evidence="14 15">
    <name type="scientific">Coptotermes formosanus</name>
    <name type="common">Formosan subterranean termite</name>
    <dbReference type="NCBI Taxonomy" id="36987"/>
    <lineage>
        <taxon>Eukaryota</taxon>
        <taxon>Metazoa</taxon>
        <taxon>Ecdysozoa</taxon>
        <taxon>Arthropoda</taxon>
        <taxon>Hexapoda</taxon>
        <taxon>Insecta</taxon>
        <taxon>Pterygota</taxon>
        <taxon>Neoptera</taxon>
        <taxon>Polyneoptera</taxon>
        <taxon>Dictyoptera</taxon>
        <taxon>Blattodea</taxon>
        <taxon>Blattoidea</taxon>
        <taxon>Termitoidae</taxon>
        <taxon>Rhinotermitidae</taxon>
        <taxon>Coptotermes</taxon>
    </lineage>
</organism>
<dbReference type="InterPro" id="IPR045150">
    <property type="entry name" value="CYB561D1/2"/>
</dbReference>
<evidence type="ECO:0000256" key="7">
    <source>
        <dbReference type="ARBA" id="ARBA00022982"/>
    </source>
</evidence>
<feature type="transmembrane region" description="Helical" evidence="12">
    <location>
        <begin position="249"/>
        <end position="269"/>
    </location>
</feature>
<sequence>MEEISLEDGGVERSRLDSGVVLNPNDASRQQDLKIHYKVKRTNGLIGVAMSLLSHLIFVLFAIYVTYICFEDFSLFSWHPICMTVGCLSCNLCKVWFELVTGEVISFHSVLQSLLLMAEAVMIMSQGNIIASNLSRQGRVRLHWILQAGAAAFIFAGFLVIVINKNLHNKNHFKSWHSVTGLVFLVCVGITSSGGVVTLYSFRLKQYIKPAKMKLFHNLVGVLTFVIGVVTEIFGIYTHWFPKHSSLSAQVVCTVFVVLGGIFTLESAVKSAYTRFKALKQSV</sequence>
<dbReference type="SMART" id="SM00665">
    <property type="entry name" value="B561"/>
    <property type="match status" value="1"/>
</dbReference>
<dbReference type="PANTHER" id="PTHR15422:SF45">
    <property type="entry name" value="CYTOCHROME B561 DOMAIN-CONTAINING PROTEIN"/>
    <property type="match status" value="1"/>
</dbReference>
<keyword evidence="5 12" id="KW-0812">Transmembrane</keyword>